<evidence type="ECO:0000313" key="2">
    <source>
        <dbReference type="EMBL" id="QFU77353.1"/>
    </source>
</evidence>
<reference evidence="2 3" key="1">
    <citation type="submission" date="2019-02" db="EMBL/GenBank/DDBJ databases">
        <authorList>
            <person name="Li S.-H."/>
        </authorList>
    </citation>
    <scope>NUCLEOTIDE SEQUENCE [LARGE SCALE GENOMIC DNA]</scope>
    <source>
        <strain evidence="2 3">IMCC14385</strain>
    </source>
</reference>
<dbReference type="KEGG" id="halc:EY643_17725"/>
<keyword evidence="3" id="KW-1185">Reference proteome</keyword>
<keyword evidence="1" id="KW-1133">Transmembrane helix</keyword>
<evidence type="ECO:0000256" key="1">
    <source>
        <dbReference type="SAM" id="Phobius"/>
    </source>
</evidence>
<organism evidence="2 3">
    <name type="scientific">Halioglobus maricola</name>
    <dbReference type="NCBI Taxonomy" id="2601894"/>
    <lineage>
        <taxon>Bacteria</taxon>
        <taxon>Pseudomonadati</taxon>
        <taxon>Pseudomonadota</taxon>
        <taxon>Gammaproteobacteria</taxon>
        <taxon>Cellvibrionales</taxon>
        <taxon>Halieaceae</taxon>
        <taxon>Halioglobus</taxon>
    </lineage>
</organism>
<feature type="transmembrane region" description="Helical" evidence="1">
    <location>
        <begin position="36"/>
        <end position="53"/>
    </location>
</feature>
<name>A0A5P9NNA0_9GAMM</name>
<evidence type="ECO:0000313" key="3">
    <source>
        <dbReference type="Proteomes" id="UP000326287"/>
    </source>
</evidence>
<feature type="transmembrane region" description="Helical" evidence="1">
    <location>
        <begin position="59"/>
        <end position="80"/>
    </location>
</feature>
<feature type="transmembrane region" description="Helical" evidence="1">
    <location>
        <begin position="158"/>
        <end position="177"/>
    </location>
</feature>
<feature type="transmembrane region" description="Helical" evidence="1">
    <location>
        <begin position="100"/>
        <end position="121"/>
    </location>
</feature>
<dbReference type="RefSeq" id="WP_153240499.1">
    <property type="nucleotide sequence ID" value="NZ_CP036422.1"/>
</dbReference>
<keyword evidence="1" id="KW-0472">Membrane</keyword>
<sequence>MLSSQAALSLILGAAGLGALRLGWRKKTPGSRTTVVLGWILLGTCLATAVQYWGAEFGLSYSLAALGLLALIPITANYEYKPPKVDHSAGGLSSTPGHRWLTFLAAGPLAGIACCQLTLTLVDLAPGSEINRMAWAAVGFPSLWGLLMYLICTQRQPVRYALICTALIIACSLYLYLGTSHAA</sequence>
<dbReference type="AlphaFoldDB" id="A0A5P9NNA0"/>
<protein>
    <submittedName>
        <fullName evidence="2">Uncharacterized protein</fullName>
    </submittedName>
</protein>
<gene>
    <name evidence="2" type="ORF">EY643_17725</name>
</gene>
<accession>A0A5P9NNA0</accession>
<feature type="transmembrane region" description="Helical" evidence="1">
    <location>
        <begin position="133"/>
        <end position="151"/>
    </location>
</feature>
<dbReference type="Proteomes" id="UP000326287">
    <property type="component" value="Chromosome"/>
</dbReference>
<dbReference type="EMBL" id="CP036422">
    <property type="protein sequence ID" value="QFU77353.1"/>
    <property type="molecule type" value="Genomic_DNA"/>
</dbReference>
<keyword evidence="1" id="KW-0812">Transmembrane</keyword>
<dbReference type="OrthoDB" id="5741496at2"/>
<proteinExistence type="predicted"/>
<feature type="transmembrane region" description="Helical" evidence="1">
    <location>
        <begin position="6"/>
        <end position="24"/>
    </location>
</feature>